<proteinExistence type="predicted"/>
<name>A0A857FPD1_KOMXY</name>
<evidence type="ECO:0000313" key="2">
    <source>
        <dbReference type="EMBL" id="QHC36158.1"/>
    </source>
</evidence>
<sequence>MTNNSKNELPLIFEHEFGDIQLSMFNTIEKKVQIIKYKKKFETQFVSTLGLSNVLNNRDIKSEWFMEFDGDLASENAASVLDYYASMLIEGNIPFPKRGSFIIFPKKFDHIWSNDNICGIYFTFPVYRSDEFQINLVEIEIFAIWIVPITNSEKDILENKGWRYLEYYWDDNNINLHNPFR</sequence>
<reference evidence="2 3" key="1">
    <citation type="journal article" date="2020" name="Carbohydr. Polym.">
        <title>Characterization and optimization of production of bacterial cellulose from strain CGMCC 17276 based on whole-genome analysis.</title>
        <authorList>
            <person name="Lu T."/>
            <person name="Gao H."/>
            <person name="Liao B."/>
            <person name="Wu J."/>
            <person name="Zhang W."/>
            <person name="Huang J."/>
            <person name="Liu M."/>
            <person name="Huang J."/>
            <person name="Chang Z."/>
            <person name="Jin M."/>
            <person name="Yi Z."/>
            <person name="Jiang D."/>
        </authorList>
    </citation>
    <scope>NUCLEOTIDE SEQUENCE [LARGE SCALE GENOMIC DNA]</scope>
    <source>
        <strain evidence="2 3">CGMCC 17276</strain>
    </source>
</reference>
<feature type="domain" description="Suppressor of fused-like" evidence="1">
    <location>
        <begin position="31"/>
        <end position="181"/>
    </location>
</feature>
<dbReference type="AlphaFoldDB" id="A0A857FPD1"/>
<dbReference type="RefSeq" id="WP_159262586.1">
    <property type="nucleotide sequence ID" value="NZ_CP041348.1"/>
</dbReference>
<organism evidence="2 3">
    <name type="scientific">Komagataeibacter xylinus</name>
    <name type="common">Gluconacetobacter xylinus</name>
    <dbReference type="NCBI Taxonomy" id="28448"/>
    <lineage>
        <taxon>Bacteria</taxon>
        <taxon>Pseudomonadati</taxon>
        <taxon>Pseudomonadota</taxon>
        <taxon>Alphaproteobacteria</taxon>
        <taxon>Acetobacterales</taxon>
        <taxon>Acetobacteraceae</taxon>
        <taxon>Komagataeibacter</taxon>
    </lineage>
</organism>
<dbReference type="InterPro" id="IPR020941">
    <property type="entry name" value="SUFU-like_domain"/>
</dbReference>
<dbReference type="OrthoDB" id="7226197at2"/>
<dbReference type="Proteomes" id="UP000464674">
    <property type="component" value="Chromosome"/>
</dbReference>
<evidence type="ECO:0000259" key="1">
    <source>
        <dbReference type="Pfam" id="PF05076"/>
    </source>
</evidence>
<gene>
    <name evidence="2" type="ORF">FMA36_12210</name>
</gene>
<evidence type="ECO:0000313" key="3">
    <source>
        <dbReference type="Proteomes" id="UP000464674"/>
    </source>
</evidence>
<dbReference type="EMBL" id="CP041348">
    <property type="protein sequence ID" value="QHC36158.1"/>
    <property type="molecule type" value="Genomic_DNA"/>
</dbReference>
<dbReference type="Pfam" id="PF05076">
    <property type="entry name" value="SUFU"/>
    <property type="match status" value="1"/>
</dbReference>
<protein>
    <submittedName>
        <fullName evidence="2">Suppressor of fused domain protein</fullName>
    </submittedName>
</protein>
<accession>A0A857FPD1</accession>